<dbReference type="SMART" id="SM01118">
    <property type="entry name" value="CYTH"/>
    <property type="match status" value="1"/>
</dbReference>
<gene>
    <name evidence="2" type="ORF">KVP40.0236</name>
</gene>
<organismHost>
    <name type="scientific">Vibrio parahaemolyticus</name>
    <dbReference type="NCBI Taxonomy" id="670"/>
</organismHost>
<protein>
    <recommendedName>
        <fullName evidence="1">CYTH domain-containing protein</fullName>
    </recommendedName>
</protein>
<dbReference type="KEGG" id="vg:2545750"/>
<proteinExistence type="predicted"/>
<dbReference type="SUPFAM" id="SSF55154">
    <property type="entry name" value="CYTH-like phosphatases"/>
    <property type="match status" value="1"/>
</dbReference>
<dbReference type="InterPro" id="IPR033469">
    <property type="entry name" value="CYTH-like_dom_sf"/>
</dbReference>
<dbReference type="OrthoDB" id="11001at10239"/>
<keyword evidence="3" id="KW-1185">Reference proteome</keyword>
<name>Q6WHR8_BPKVM</name>
<organism evidence="2 3">
    <name type="scientific">Vibrio phage KVP40 (isolate Vibrio parahaemolyticus/Japan/Matsuzaki/1991)</name>
    <name type="common">KVP40</name>
    <name type="synonym">Bacteriophage KVP40</name>
    <dbReference type="NCBI Taxonomy" id="75320"/>
    <lineage>
        <taxon>Viruses</taxon>
        <taxon>Duplodnaviria</taxon>
        <taxon>Heunggongvirae</taxon>
        <taxon>Uroviricota</taxon>
        <taxon>Caudoviricetes</taxon>
        <taxon>Pantevenvirales</taxon>
        <taxon>Straboviridae</taxon>
        <taxon>Schizotequatrovirus</taxon>
        <taxon>Schizotequatrovirus KVP40</taxon>
    </lineage>
</organism>
<dbReference type="RefSeq" id="NP_899482.1">
    <property type="nucleotide sequence ID" value="NC_005083.2"/>
</dbReference>
<dbReference type="InterPro" id="IPR023577">
    <property type="entry name" value="CYTH_domain"/>
</dbReference>
<dbReference type="Proteomes" id="UP000001785">
    <property type="component" value="Segment"/>
</dbReference>
<reference evidence="2 3" key="1">
    <citation type="journal article" date="2003" name="J. Bacteriol.">
        <title>Complete genome sequence of the broad-host-range vibriophage KVP40: comparative genomics of a T4-related bacteriophage.</title>
        <authorList>
            <person name="Miller E."/>
            <person name="Heidelberg J."/>
            <person name="Eisen J."/>
            <person name="Nelson W."/>
            <person name="Durkin A."/>
            <person name="Ciecko A."/>
            <person name="Feldblyum T."/>
            <person name="White O."/>
            <person name="Paulsen I."/>
            <person name="Nierman W."/>
            <person name="Lee J."/>
            <person name="Szczypinski B."/>
            <person name="Fraser C."/>
        </authorList>
    </citation>
    <scope>NUCLEOTIDE SEQUENCE</scope>
    <source>
        <strain evidence="3">Isolate Vibrio parahaemolyticus/Japan/Matsuzaki /1991</strain>
    </source>
</reference>
<dbReference type="GeneID" id="2545750"/>
<feature type="domain" description="CYTH" evidence="1">
    <location>
        <begin position="13"/>
        <end position="224"/>
    </location>
</feature>
<dbReference type="EMBL" id="AY283928">
    <property type="protein sequence ID" value="AAQ64305.1"/>
    <property type="molecule type" value="Genomic_DNA"/>
</dbReference>
<evidence type="ECO:0000313" key="2">
    <source>
        <dbReference type="EMBL" id="AAQ64305.1"/>
    </source>
</evidence>
<sequence>MTKTTTLSEINMEIEIERKWLVTAEQYREFVNWMHYRDNGATSMNIFQRYFKKDEISFVDGSFYINSRVKEGRGYLIKAPKDCPDLTGVNLRKLGARMRLTTSENFIDKLEFTIKIPHGDGIAKREINIPLESGYADLITDSIEKDDKLNRNTTEVVPTGLIKKVRWSGEVDDVHYDADRFTNRPFYIIEAEFKDEAEAEAFVSPFEFIREVTEDKRFSNKRMAWNHDAADGLASNIRLYVEKLEKEANALRSDTLVSMRESVTNEIMAERYEKIARDLKHIVGA</sequence>
<evidence type="ECO:0000313" key="3">
    <source>
        <dbReference type="Proteomes" id="UP000001785"/>
    </source>
</evidence>
<accession>Q6WHR8</accession>
<dbReference type="Gene3D" id="2.40.320.10">
    <property type="entry name" value="Hypothetical Protein Pfu-838710-001"/>
    <property type="match status" value="1"/>
</dbReference>
<evidence type="ECO:0000259" key="1">
    <source>
        <dbReference type="SMART" id="SM01118"/>
    </source>
</evidence>